<sequence>MENTQEHFSAIIIGTGQAGTPLAKALAKTGQQVAIIEASYVGGSCINYGCTPTKTLLASAKAAHTARQSADFGVHTGKISVEMQEVKARRDKVVQQFREGTEAGLDVENLTFIAGKAVFQNAHTLQVNLNDGGTRTITGDKIFVNTGAIPNIPPLDGLDKIDYLTHISIQELTEVPEHLVILGGGYVGLEFGQMYRRFGSQVTIVQRGEQLLEREDEDVAQCLQHILEDEGIRVLLQTEAQCINKTNGQLQLDVKLQNGQTETIGASHLLIATGVKAATENLGLDKAGVETDEKGNIETNASLQTSVPHIYALGDVKGGPQFTHISFDDYRILRDNLLHNGQRTTTDRQVPYCVFTDPQLGRIGLTEKEAKEKGIPYKVATLPMEKIARGIETGQTKGFYKALVHPETKVILGAAILAPEGGEVMTMLEIAMMGNLKYTQLKQGVFAHPTYGESLNNLFMKLED</sequence>
<feature type="binding site" evidence="6">
    <location>
        <position position="274"/>
    </location>
    <ligand>
        <name>NAD(+)</name>
        <dbReference type="ChEBI" id="CHEBI:57540"/>
    </ligand>
</feature>
<accession>A0A399SJE4</accession>
<keyword evidence="2" id="KW-0285">Flavoprotein</keyword>
<evidence type="ECO:0000256" key="1">
    <source>
        <dbReference type="ARBA" id="ARBA00007532"/>
    </source>
</evidence>
<keyword evidence="6" id="KW-0547">Nucleotide-binding</keyword>
<evidence type="ECO:0000256" key="2">
    <source>
        <dbReference type="ARBA" id="ARBA00022630"/>
    </source>
</evidence>
<dbReference type="GO" id="GO:0003955">
    <property type="term" value="F:NAD(P)H dehydrogenase (quinone) activity"/>
    <property type="evidence" value="ECO:0007669"/>
    <property type="project" value="TreeGrafter"/>
</dbReference>
<dbReference type="PANTHER" id="PTHR43014">
    <property type="entry name" value="MERCURIC REDUCTASE"/>
    <property type="match status" value="1"/>
</dbReference>
<feature type="binding site" evidence="6">
    <location>
        <position position="315"/>
    </location>
    <ligand>
        <name>FAD</name>
        <dbReference type="ChEBI" id="CHEBI:57692"/>
    </ligand>
</feature>
<keyword evidence="4" id="KW-0560">Oxidoreductase</keyword>
<evidence type="ECO:0000256" key="7">
    <source>
        <dbReference type="PIRSR" id="PIRSR000350-4"/>
    </source>
</evidence>
<feature type="domain" description="FAD/NAD(P)-binding" evidence="9">
    <location>
        <begin position="10"/>
        <end position="326"/>
    </location>
</feature>
<dbReference type="InterPro" id="IPR001100">
    <property type="entry name" value="Pyr_nuc-diS_OxRdtase"/>
</dbReference>
<dbReference type="AlphaFoldDB" id="A0A399SJE4"/>
<evidence type="ECO:0000259" key="8">
    <source>
        <dbReference type="Pfam" id="PF02852"/>
    </source>
</evidence>
<dbReference type="Pfam" id="PF07992">
    <property type="entry name" value="Pyr_redox_2"/>
    <property type="match status" value="1"/>
</dbReference>
<dbReference type="GO" id="GO:0050660">
    <property type="term" value="F:flavin adenine dinucleotide binding"/>
    <property type="evidence" value="ECO:0007669"/>
    <property type="project" value="TreeGrafter"/>
</dbReference>
<keyword evidence="6" id="KW-0520">NAD</keyword>
<dbReference type="InterPro" id="IPR016156">
    <property type="entry name" value="FAD/NAD-linked_Rdtase_dimer_sf"/>
</dbReference>
<dbReference type="InterPro" id="IPR023753">
    <property type="entry name" value="FAD/NAD-binding_dom"/>
</dbReference>
<evidence type="ECO:0000313" key="11">
    <source>
        <dbReference type="Proteomes" id="UP000266005"/>
    </source>
</evidence>
<proteinExistence type="inferred from homology"/>
<evidence type="ECO:0000256" key="4">
    <source>
        <dbReference type="ARBA" id="ARBA00023002"/>
    </source>
</evidence>
<dbReference type="PRINTS" id="PR00411">
    <property type="entry name" value="PNDRDTASEI"/>
</dbReference>
<feature type="domain" description="Pyridine nucleotide-disulphide oxidoreductase dimerisation" evidence="8">
    <location>
        <begin position="350"/>
        <end position="457"/>
    </location>
</feature>
<evidence type="ECO:0000256" key="3">
    <source>
        <dbReference type="ARBA" id="ARBA00022827"/>
    </source>
</evidence>
<dbReference type="InterPro" id="IPR036188">
    <property type="entry name" value="FAD/NAD-bd_sf"/>
</dbReference>
<dbReference type="SUPFAM" id="SSF51905">
    <property type="entry name" value="FAD/NAD(P)-binding domain"/>
    <property type="match status" value="1"/>
</dbReference>
<dbReference type="PIRSF" id="PIRSF000350">
    <property type="entry name" value="Mercury_reductase_MerA"/>
    <property type="match status" value="1"/>
</dbReference>
<keyword evidence="11" id="KW-1185">Reference proteome</keyword>
<reference evidence="11" key="1">
    <citation type="submission" date="2018-08" db="EMBL/GenBank/DDBJ databases">
        <title>Mucilaginibacter sp. MYSH2.</title>
        <authorList>
            <person name="Seo T."/>
        </authorList>
    </citation>
    <scope>NUCLEOTIDE SEQUENCE [LARGE SCALE GENOMIC DNA]</scope>
    <source>
        <strain evidence="11">KIRAN</strain>
    </source>
</reference>
<comment type="cofactor">
    <cofactor evidence="6">
        <name>FAD</name>
        <dbReference type="ChEBI" id="CHEBI:57692"/>
    </cofactor>
    <text evidence="6">Binds 1 FAD per subunit.</text>
</comment>
<gene>
    <name evidence="10" type="ORF">D1627_04115</name>
</gene>
<dbReference type="FunFam" id="3.30.390.30:FF:000001">
    <property type="entry name" value="Dihydrolipoyl dehydrogenase"/>
    <property type="match status" value="1"/>
</dbReference>
<evidence type="ECO:0000259" key="9">
    <source>
        <dbReference type="Pfam" id="PF07992"/>
    </source>
</evidence>
<feature type="binding site" evidence="6">
    <location>
        <begin position="183"/>
        <end position="190"/>
    </location>
    <ligand>
        <name>NAD(+)</name>
        <dbReference type="ChEBI" id="CHEBI:57540"/>
    </ligand>
</feature>
<dbReference type="Proteomes" id="UP000266005">
    <property type="component" value="Unassembled WGS sequence"/>
</dbReference>
<dbReference type="Gene3D" id="3.50.50.60">
    <property type="entry name" value="FAD/NAD(P)-binding domain"/>
    <property type="match status" value="2"/>
</dbReference>
<feature type="binding site" evidence="6">
    <location>
        <position position="54"/>
    </location>
    <ligand>
        <name>FAD</name>
        <dbReference type="ChEBI" id="CHEBI:57692"/>
    </ligand>
</feature>
<dbReference type="RefSeq" id="WP_119430911.1">
    <property type="nucleotide sequence ID" value="NZ_QWGE01000001.1"/>
</dbReference>
<comment type="caution">
    <text evidence="10">The sequence shown here is derived from an EMBL/GenBank/DDBJ whole genome shotgun (WGS) entry which is preliminary data.</text>
</comment>
<organism evidence="10 11">
    <name type="scientific">Pontibacter oryzae</name>
    <dbReference type="NCBI Taxonomy" id="2304593"/>
    <lineage>
        <taxon>Bacteria</taxon>
        <taxon>Pseudomonadati</taxon>
        <taxon>Bacteroidota</taxon>
        <taxon>Cytophagia</taxon>
        <taxon>Cytophagales</taxon>
        <taxon>Hymenobacteraceae</taxon>
        <taxon>Pontibacter</taxon>
    </lineage>
</organism>
<evidence type="ECO:0000256" key="6">
    <source>
        <dbReference type="PIRSR" id="PIRSR000350-3"/>
    </source>
</evidence>
<evidence type="ECO:0000256" key="5">
    <source>
        <dbReference type="PIRSR" id="PIRSR000350-2"/>
    </source>
</evidence>
<dbReference type="SUPFAM" id="SSF55424">
    <property type="entry name" value="FAD/NAD-linked reductases, dimerisation (C-terminal) domain"/>
    <property type="match status" value="1"/>
</dbReference>
<evidence type="ECO:0000313" key="10">
    <source>
        <dbReference type="EMBL" id="RIJ43029.1"/>
    </source>
</evidence>
<dbReference type="EMBL" id="QWGE01000001">
    <property type="protein sequence ID" value="RIJ43029.1"/>
    <property type="molecule type" value="Genomic_DNA"/>
</dbReference>
<dbReference type="Pfam" id="PF02852">
    <property type="entry name" value="Pyr_redox_dim"/>
    <property type="match status" value="1"/>
</dbReference>
<feature type="active site" description="Proton acceptor" evidence="5">
    <location>
        <position position="448"/>
    </location>
</feature>
<comment type="similarity">
    <text evidence="1">Belongs to the class-I pyridine nucleotide-disulfide oxidoreductase family.</text>
</comment>
<dbReference type="InterPro" id="IPR004099">
    <property type="entry name" value="Pyr_nucl-diS_OxRdtase_dimer"/>
</dbReference>
<keyword evidence="3 6" id="KW-0274">FAD</keyword>
<dbReference type="PRINTS" id="PR00368">
    <property type="entry name" value="FADPNR"/>
</dbReference>
<feature type="disulfide bond" description="Redox-active" evidence="7">
    <location>
        <begin position="45"/>
        <end position="50"/>
    </location>
</feature>
<dbReference type="OrthoDB" id="9800167at2"/>
<name>A0A399SJE4_9BACT</name>
<dbReference type="PANTHER" id="PTHR43014:SF2">
    <property type="entry name" value="MERCURIC REDUCTASE"/>
    <property type="match status" value="1"/>
</dbReference>
<protein>
    <submittedName>
        <fullName evidence="10">Mercuric reductase</fullName>
    </submittedName>
</protein>
<dbReference type="Gene3D" id="3.30.390.30">
    <property type="match status" value="1"/>
</dbReference>